<organism evidence="2 3">
    <name type="scientific">Galerina marginata (strain CBS 339.88)</name>
    <dbReference type="NCBI Taxonomy" id="685588"/>
    <lineage>
        <taxon>Eukaryota</taxon>
        <taxon>Fungi</taxon>
        <taxon>Dikarya</taxon>
        <taxon>Basidiomycota</taxon>
        <taxon>Agaricomycotina</taxon>
        <taxon>Agaricomycetes</taxon>
        <taxon>Agaricomycetidae</taxon>
        <taxon>Agaricales</taxon>
        <taxon>Agaricineae</taxon>
        <taxon>Strophariaceae</taxon>
        <taxon>Galerina</taxon>
    </lineage>
</organism>
<keyword evidence="3" id="KW-1185">Reference proteome</keyword>
<dbReference type="EMBL" id="KL142413">
    <property type="protein sequence ID" value="KDR67600.1"/>
    <property type="molecule type" value="Genomic_DNA"/>
</dbReference>
<evidence type="ECO:0000313" key="2">
    <source>
        <dbReference type="EMBL" id="KDR67600.1"/>
    </source>
</evidence>
<proteinExistence type="predicted"/>
<name>A0A067S9M2_GALM3</name>
<sequence length="177" mass="19516">MAGGQDFEDGGFLTLRNVMDSLAALFSLFGSRCPWDIKFLSKRIPAGHADLRTDGQPDRSPICVALWICGEACVWPSSRLPSKYRRSRRTVSTKYFLVFVVHAINLAVHAIGSSWPVSSSPAVEGSPNRLQVPDCFNFVASEKEVDQLWLGGLYNVVMAAFWKSMSISATKVAMVLQ</sequence>
<dbReference type="AlphaFoldDB" id="A0A067S9M2"/>
<keyword evidence="1" id="KW-0812">Transmembrane</keyword>
<protein>
    <submittedName>
        <fullName evidence="2">Uncharacterized protein</fullName>
    </submittedName>
</protein>
<gene>
    <name evidence="2" type="ORF">GALMADRAFT_216244</name>
</gene>
<dbReference type="HOGENOM" id="CLU_1517968_0_0_1"/>
<keyword evidence="1" id="KW-0472">Membrane</keyword>
<feature type="transmembrane region" description="Helical" evidence="1">
    <location>
        <begin position="95"/>
        <end position="115"/>
    </location>
</feature>
<reference evidence="3" key="1">
    <citation type="journal article" date="2014" name="Proc. Natl. Acad. Sci. U.S.A.">
        <title>Extensive sampling of basidiomycete genomes demonstrates inadequacy of the white-rot/brown-rot paradigm for wood decay fungi.</title>
        <authorList>
            <person name="Riley R."/>
            <person name="Salamov A.A."/>
            <person name="Brown D.W."/>
            <person name="Nagy L.G."/>
            <person name="Floudas D."/>
            <person name="Held B.W."/>
            <person name="Levasseur A."/>
            <person name="Lombard V."/>
            <person name="Morin E."/>
            <person name="Otillar R."/>
            <person name="Lindquist E.A."/>
            <person name="Sun H."/>
            <person name="LaButti K.M."/>
            <person name="Schmutz J."/>
            <person name="Jabbour D."/>
            <person name="Luo H."/>
            <person name="Baker S.E."/>
            <person name="Pisabarro A.G."/>
            <person name="Walton J.D."/>
            <person name="Blanchette R.A."/>
            <person name="Henrissat B."/>
            <person name="Martin F."/>
            <person name="Cullen D."/>
            <person name="Hibbett D.S."/>
            <person name="Grigoriev I.V."/>
        </authorList>
    </citation>
    <scope>NUCLEOTIDE SEQUENCE [LARGE SCALE GENOMIC DNA]</scope>
    <source>
        <strain evidence="3">CBS 339.88</strain>
    </source>
</reference>
<keyword evidence="1" id="KW-1133">Transmembrane helix</keyword>
<accession>A0A067S9M2</accession>
<evidence type="ECO:0000313" key="3">
    <source>
        <dbReference type="Proteomes" id="UP000027222"/>
    </source>
</evidence>
<feature type="transmembrane region" description="Helical" evidence="1">
    <location>
        <begin position="148"/>
        <end position="165"/>
    </location>
</feature>
<dbReference type="Proteomes" id="UP000027222">
    <property type="component" value="Unassembled WGS sequence"/>
</dbReference>
<evidence type="ECO:0000256" key="1">
    <source>
        <dbReference type="SAM" id="Phobius"/>
    </source>
</evidence>